<dbReference type="PANTHER" id="PTHR33653">
    <property type="entry name" value="RIBONUCLEASE VAPC2"/>
    <property type="match status" value="1"/>
</dbReference>
<evidence type="ECO:0000313" key="10">
    <source>
        <dbReference type="EMBL" id="ORW78083.1"/>
    </source>
</evidence>
<dbReference type="HAMAP" id="MF_00265">
    <property type="entry name" value="VapC_Nob1"/>
    <property type="match status" value="1"/>
</dbReference>
<accession>A0A1X2CQI0</accession>
<keyword evidence="5 8" id="KW-0378">Hydrolase</keyword>
<feature type="binding site" evidence="8">
    <location>
        <position position="4"/>
    </location>
    <ligand>
        <name>Mg(2+)</name>
        <dbReference type="ChEBI" id="CHEBI:18420"/>
    </ligand>
</feature>
<comment type="similarity">
    <text evidence="7 8">Belongs to the PINc/VapC protein family.</text>
</comment>
<proteinExistence type="inferred from homology"/>
<dbReference type="STRING" id="486698.AWC22_20355"/>
<dbReference type="Proteomes" id="UP000193087">
    <property type="component" value="Unassembled WGS sequence"/>
</dbReference>
<evidence type="ECO:0000313" key="11">
    <source>
        <dbReference type="Proteomes" id="UP000193087"/>
    </source>
</evidence>
<evidence type="ECO:0000256" key="6">
    <source>
        <dbReference type="ARBA" id="ARBA00022842"/>
    </source>
</evidence>
<evidence type="ECO:0000256" key="3">
    <source>
        <dbReference type="ARBA" id="ARBA00022722"/>
    </source>
</evidence>
<dbReference type="CDD" id="cd09871">
    <property type="entry name" value="PIN_MtVapC28-VapC30-like"/>
    <property type="match status" value="1"/>
</dbReference>
<sequence>MVIDTSALVAMLNDEPEAGRFETAVEADHVRLMSTASYLETAIVIETRFGEPGGRELDLWLHRAAVDLVSVDPGQAEVARVAYRTYGKGRHRAGLNYGDCFSYALAKVSGQPLLCKGDDFARTDIRVVPAD</sequence>
<dbReference type="GO" id="GO:0090729">
    <property type="term" value="F:toxin activity"/>
    <property type="evidence" value="ECO:0007669"/>
    <property type="project" value="UniProtKB-KW"/>
</dbReference>
<evidence type="ECO:0000256" key="4">
    <source>
        <dbReference type="ARBA" id="ARBA00022723"/>
    </source>
</evidence>
<dbReference type="InterPro" id="IPR002716">
    <property type="entry name" value="PIN_dom"/>
</dbReference>
<dbReference type="SUPFAM" id="SSF88723">
    <property type="entry name" value="PIN domain-like"/>
    <property type="match status" value="1"/>
</dbReference>
<comment type="function">
    <text evidence="8">Toxic component of a toxin-antitoxin (TA) system. An RNase.</text>
</comment>
<protein>
    <recommendedName>
        <fullName evidence="8">Ribonuclease VapC</fullName>
        <shortName evidence="8">RNase VapC</shortName>
        <ecNumber evidence="8">3.1.-.-</ecNumber>
    </recommendedName>
    <alternativeName>
        <fullName evidence="8">Toxin VapC</fullName>
    </alternativeName>
</protein>
<dbReference type="Pfam" id="PF01850">
    <property type="entry name" value="PIN"/>
    <property type="match status" value="1"/>
</dbReference>
<reference evidence="10 11" key="1">
    <citation type="submission" date="2016-01" db="EMBL/GenBank/DDBJ databases">
        <title>The new phylogeny of the genus Mycobacterium.</title>
        <authorList>
            <person name="Tarcisio F."/>
            <person name="Conor M."/>
            <person name="Antonella G."/>
            <person name="Elisabetta G."/>
            <person name="Giulia F.S."/>
            <person name="Sara T."/>
            <person name="Anna F."/>
            <person name="Clotilde B."/>
            <person name="Roberto B."/>
            <person name="Veronica D.S."/>
            <person name="Fabio R."/>
            <person name="Monica P."/>
            <person name="Olivier J."/>
            <person name="Enrico T."/>
            <person name="Nicola S."/>
        </authorList>
    </citation>
    <scope>NUCLEOTIDE SEQUENCE [LARGE SCALE GENOMIC DNA]</scope>
    <source>
        <strain evidence="10 11">DSM 45176</strain>
    </source>
</reference>
<dbReference type="OrthoDB" id="32625at2"/>
<dbReference type="Gene3D" id="3.40.50.1010">
    <property type="entry name" value="5'-nuclease"/>
    <property type="match status" value="1"/>
</dbReference>
<evidence type="ECO:0000256" key="1">
    <source>
        <dbReference type="ARBA" id="ARBA00001946"/>
    </source>
</evidence>
<dbReference type="PANTHER" id="PTHR33653:SF1">
    <property type="entry name" value="RIBONUCLEASE VAPC2"/>
    <property type="match status" value="1"/>
</dbReference>
<evidence type="ECO:0000256" key="8">
    <source>
        <dbReference type="HAMAP-Rule" id="MF_00265"/>
    </source>
</evidence>
<feature type="domain" description="PIN" evidence="9">
    <location>
        <begin position="1"/>
        <end position="124"/>
    </location>
</feature>
<evidence type="ECO:0000259" key="9">
    <source>
        <dbReference type="Pfam" id="PF01850"/>
    </source>
</evidence>
<feature type="binding site" evidence="8">
    <location>
        <position position="99"/>
    </location>
    <ligand>
        <name>Mg(2+)</name>
        <dbReference type="ChEBI" id="CHEBI:18420"/>
    </ligand>
</feature>
<evidence type="ECO:0000256" key="5">
    <source>
        <dbReference type="ARBA" id="ARBA00022801"/>
    </source>
</evidence>
<keyword evidence="3 8" id="KW-0540">Nuclease</keyword>
<dbReference type="GO" id="GO:0004540">
    <property type="term" value="F:RNA nuclease activity"/>
    <property type="evidence" value="ECO:0007669"/>
    <property type="project" value="InterPro"/>
</dbReference>
<evidence type="ECO:0000256" key="7">
    <source>
        <dbReference type="ARBA" id="ARBA00038093"/>
    </source>
</evidence>
<dbReference type="GeneID" id="93494735"/>
<dbReference type="EMBL" id="LQPQ01000085">
    <property type="protein sequence ID" value="ORW78083.1"/>
    <property type="molecule type" value="Genomic_DNA"/>
</dbReference>
<dbReference type="InterPro" id="IPR050556">
    <property type="entry name" value="Type_II_TA_system_RNase"/>
</dbReference>
<name>A0A1X2CQI0_9MYCO</name>
<keyword evidence="6 8" id="KW-0460">Magnesium</keyword>
<keyword evidence="2 8" id="KW-1277">Toxin-antitoxin system</keyword>
<comment type="caution">
    <text evidence="10">The sequence shown here is derived from an EMBL/GenBank/DDBJ whole genome shotgun (WGS) entry which is preliminary data.</text>
</comment>
<comment type="cofactor">
    <cofactor evidence="1 8">
        <name>Mg(2+)</name>
        <dbReference type="ChEBI" id="CHEBI:18420"/>
    </cofactor>
</comment>
<keyword evidence="4 8" id="KW-0479">Metal-binding</keyword>
<dbReference type="GO" id="GO:0016787">
    <property type="term" value="F:hydrolase activity"/>
    <property type="evidence" value="ECO:0007669"/>
    <property type="project" value="UniProtKB-KW"/>
</dbReference>
<dbReference type="GO" id="GO:0000287">
    <property type="term" value="F:magnesium ion binding"/>
    <property type="evidence" value="ECO:0007669"/>
    <property type="project" value="UniProtKB-UniRule"/>
</dbReference>
<dbReference type="AlphaFoldDB" id="A0A1X2CQI0"/>
<dbReference type="InterPro" id="IPR029060">
    <property type="entry name" value="PIN-like_dom_sf"/>
</dbReference>
<keyword evidence="11" id="KW-1185">Reference proteome</keyword>
<dbReference type="InterPro" id="IPR022907">
    <property type="entry name" value="VapC_family"/>
</dbReference>
<keyword evidence="8" id="KW-0800">Toxin</keyword>
<organism evidence="10 11">
    <name type="scientific">Mycobacterium riyadhense</name>
    <dbReference type="NCBI Taxonomy" id="486698"/>
    <lineage>
        <taxon>Bacteria</taxon>
        <taxon>Bacillati</taxon>
        <taxon>Actinomycetota</taxon>
        <taxon>Actinomycetes</taxon>
        <taxon>Mycobacteriales</taxon>
        <taxon>Mycobacteriaceae</taxon>
        <taxon>Mycobacterium</taxon>
    </lineage>
</organism>
<dbReference type="EC" id="3.1.-.-" evidence="8"/>
<dbReference type="RefSeq" id="WP_085250804.1">
    <property type="nucleotide sequence ID" value="NZ_CAJMWI010000001.1"/>
</dbReference>
<gene>
    <name evidence="8" type="primary">vapC</name>
    <name evidence="10" type="ORF">AWC22_20355</name>
</gene>
<evidence type="ECO:0000256" key="2">
    <source>
        <dbReference type="ARBA" id="ARBA00022649"/>
    </source>
</evidence>